<feature type="region of interest" description="Disordered" evidence="1">
    <location>
        <begin position="819"/>
        <end position="1050"/>
    </location>
</feature>
<feature type="compositionally biased region" description="Basic and acidic residues" evidence="1">
    <location>
        <begin position="251"/>
        <end position="264"/>
    </location>
</feature>
<proteinExistence type="predicted"/>
<dbReference type="RefSeq" id="XP_045961086.1">
    <property type="nucleotide sequence ID" value="XM_046106699.1"/>
</dbReference>
<feature type="region of interest" description="Disordered" evidence="1">
    <location>
        <begin position="291"/>
        <end position="363"/>
    </location>
</feature>
<feature type="region of interest" description="Disordered" evidence="1">
    <location>
        <begin position="1"/>
        <end position="264"/>
    </location>
</feature>
<dbReference type="Proteomes" id="UP000758603">
    <property type="component" value="Unassembled WGS sequence"/>
</dbReference>
<keyword evidence="3" id="KW-1185">Reference proteome</keyword>
<feature type="compositionally biased region" description="Low complexity" evidence="1">
    <location>
        <begin position="903"/>
        <end position="914"/>
    </location>
</feature>
<feature type="region of interest" description="Disordered" evidence="1">
    <location>
        <begin position="729"/>
        <end position="777"/>
    </location>
</feature>
<feature type="compositionally biased region" description="Acidic residues" evidence="1">
    <location>
        <begin position="1022"/>
        <end position="1036"/>
    </location>
</feature>
<dbReference type="EMBL" id="JAGPXC010000002">
    <property type="protein sequence ID" value="KAH6656852.1"/>
    <property type="molecule type" value="Genomic_DNA"/>
</dbReference>
<feature type="compositionally biased region" description="Polar residues" evidence="1">
    <location>
        <begin position="575"/>
        <end position="587"/>
    </location>
</feature>
<comment type="caution">
    <text evidence="2">The sequence shown here is derived from an EMBL/GenBank/DDBJ whole genome shotgun (WGS) entry which is preliminary data.</text>
</comment>
<feature type="compositionally biased region" description="Basic and acidic residues" evidence="1">
    <location>
        <begin position="1096"/>
        <end position="1105"/>
    </location>
</feature>
<feature type="compositionally biased region" description="Polar residues" evidence="1">
    <location>
        <begin position="1373"/>
        <end position="1409"/>
    </location>
</feature>
<feature type="region of interest" description="Disordered" evidence="1">
    <location>
        <begin position="1334"/>
        <end position="1466"/>
    </location>
</feature>
<evidence type="ECO:0000313" key="2">
    <source>
        <dbReference type="EMBL" id="KAH6656852.1"/>
    </source>
</evidence>
<feature type="region of interest" description="Disordered" evidence="1">
    <location>
        <begin position="456"/>
        <end position="492"/>
    </location>
</feature>
<feature type="compositionally biased region" description="Polar residues" evidence="1">
    <location>
        <begin position="621"/>
        <end position="638"/>
    </location>
</feature>
<sequence>MASLVDLSSSPDPLGDEAPSSIRTITRRTARNLKSNHRESSLQVPSSIKPRSSVKSPRKQTFELDVGNGRSPQRLLVTVEAEDERGRRSGVNRRLFSASPSRSLSRRREETTTTVIPLRGLTDDEGGGLGDDPTPRRRGRPRGSLGSRNGTPGPRGKKRAGTPLQPTSRAKRHSAEIPLSDATLASDALMEASGNSNPEPTPKPKARMRKTPKKASTPALPSSKATGRKRGRPRKALMPEEVAGLTSEAGARSDDTHVNHGEELSTIREAHSEGGSQLQRSNDALNTKVHGAALVSPRGPEDTIQGFSSRRELRRSPEPSNSFAGIEDTPAHAARTGQFDQPMFDDFTGEQHSDFESEADDADAATYSGQDNLTHASEFSMIAVEELPSFQASFQGNRSGLTEVPPRFAEAGDETNLIINQTLESLRRSTQSEARNQSNHKDIHQAEVNEALPAREHEPRGHVHISPSNLGSSQLSWTRSPRRQQKVMPLSKQVLLNRAPHVDDSFSSIPDSILQAATPGRLPMKPAATHVADRDENMYEDSFSEIPDEVLTAATPKPARPAMQLDQADLPSPEGETQSATRSTNIGSDRLPTPDDTNSSATDAKNGHGEDAQRLVIGSTAPVNTSDLNIRSSPPTISRQFNTMNIQSESAHTISRHFDTMALQSEQSEQSRADQTMAGTPPRETSSPHLGLANSGSAENAQMLQPPQHGRRPTLSPIVRAGRTLQNILSDRSSPDEQGSLGSPFRGSLQSNSRQSSLSRSPARAASHRRTGSDSRALFSSMALSQSIRSAFGSSQRASSLPAPDLAPALLPVPEPAALPVQTENSSRPNMLDSSHIEMSRRPDQGFEHGQTNGLIDRPETNPEAPSSSRVALPSEQGHHQETSSGFGQEDLSSPATQRSRRISASLRAANSSAFGKRGFRSSQLRDIVSESDSGLEEENIEEQDEQIEEEQVEEETTEPIDGHDEEVIESQEEQHEEEHIFDDILDQEDSLEIDRDNGQEVADQGGSEREQQETVSGETSFDVEDDDGDDVDLWDIEASRPTPRANKIRQSQVQVGVLHPAPAAPVPAAPAAVDADPPRPAKITSPWRRNARRLIYQDEFRSPSEIEMEDSPPSVIGRATSVPQTDAERASPLPQVKPKQVSSRSQIEVERAHPAPPRGGQQERVIEASPEPPQKEIDMEQEQTGEDYEVEYSHELMEREESDEPQEPPQALNQMKRKAPLVEHSVVQEYSMAEGNQAEEEQEPEQPAPARRSFFGRGFDILSFFSSPRPPPTTNDPPRTQVDETPVHRTTAKPLPRSVQSIQNSLPEEPQSALRATGLFPSIRQKIFNPSPERRVDLFSPGTALRSNDTVADTYDEAPSTPEQLEFDSIPQKRNFTPLSGQSRNTASLFTPSRQGSTPAQELRTPSSEYDDFREKDFSDEAEESGFTDGPSFEHIPPREKPSHWDKNLSPTKSCMRSPLKPKTPGRVVEFTSTVLSPRAQEKARVDRQRVLNTVSNVSVNIATNNPRTAIINPSPLRIPPSYQSREYNKENTISPSKSPGRQFNQSAPATRPQAAAAAKLSPTSWTRAHWMRLDEILQLRKRDPMQFQMYFPSVAPYKHPLAGLEVAAQDAKMVLEDWHLEVVEAFRAELTAAASKSFGENEEETNDAWDDKALSKRLFALMVGEERRRSGKYVSGRAGNSRQG</sequence>
<protein>
    <submittedName>
        <fullName evidence="2">Uncharacterized protein</fullName>
    </submittedName>
</protein>
<name>A0A9P8ZZ57_9PEZI</name>
<feature type="compositionally biased region" description="Polar residues" evidence="1">
    <location>
        <begin position="822"/>
        <end position="833"/>
    </location>
</feature>
<feature type="compositionally biased region" description="Basic and acidic residues" evidence="1">
    <location>
        <begin position="835"/>
        <end position="847"/>
    </location>
</feature>
<evidence type="ECO:0000256" key="1">
    <source>
        <dbReference type="SAM" id="MobiDB-lite"/>
    </source>
</evidence>
<feature type="compositionally biased region" description="Polar residues" evidence="1">
    <location>
        <begin position="729"/>
        <end position="741"/>
    </location>
</feature>
<feature type="compositionally biased region" description="Acidic residues" evidence="1">
    <location>
        <begin position="934"/>
        <end position="972"/>
    </location>
</feature>
<feature type="compositionally biased region" description="Basic residues" evidence="1">
    <location>
        <begin position="226"/>
        <end position="235"/>
    </location>
</feature>
<evidence type="ECO:0000313" key="3">
    <source>
        <dbReference type="Proteomes" id="UP000758603"/>
    </source>
</evidence>
<feature type="compositionally biased region" description="Low complexity" evidence="1">
    <location>
        <begin position="1"/>
        <end position="13"/>
    </location>
</feature>
<feature type="compositionally biased region" description="Acidic residues" evidence="1">
    <location>
        <begin position="1180"/>
        <end position="1191"/>
    </location>
</feature>
<feature type="compositionally biased region" description="Polar residues" evidence="1">
    <location>
        <begin position="41"/>
        <end position="55"/>
    </location>
</feature>
<dbReference type="GeneID" id="70135590"/>
<gene>
    <name evidence="2" type="ORF">BKA67DRAFT_655156</name>
</gene>
<feature type="compositionally biased region" description="Polar residues" evidence="1">
    <location>
        <begin position="1532"/>
        <end position="1548"/>
    </location>
</feature>
<feature type="compositionally biased region" description="Low complexity" evidence="1">
    <location>
        <begin position="93"/>
        <end position="103"/>
    </location>
</feature>
<dbReference type="OrthoDB" id="3946221at2759"/>
<feature type="region of interest" description="Disordered" evidence="1">
    <location>
        <begin position="1532"/>
        <end position="1553"/>
    </location>
</feature>
<organism evidence="2 3">
    <name type="scientific">Truncatella angustata</name>
    <dbReference type="NCBI Taxonomy" id="152316"/>
    <lineage>
        <taxon>Eukaryota</taxon>
        <taxon>Fungi</taxon>
        <taxon>Dikarya</taxon>
        <taxon>Ascomycota</taxon>
        <taxon>Pezizomycotina</taxon>
        <taxon>Sordariomycetes</taxon>
        <taxon>Xylariomycetidae</taxon>
        <taxon>Amphisphaeriales</taxon>
        <taxon>Sporocadaceae</taxon>
        <taxon>Truncatella</taxon>
    </lineage>
</organism>
<accession>A0A9P8ZZ57</accession>
<feature type="region of interest" description="Disordered" evidence="1">
    <location>
        <begin position="663"/>
        <end position="715"/>
    </location>
</feature>
<feature type="compositionally biased region" description="Polar residues" evidence="1">
    <location>
        <begin position="466"/>
        <end position="479"/>
    </location>
</feature>
<feature type="compositionally biased region" description="Polar residues" evidence="1">
    <location>
        <begin position="663"/>
        <end position="705"/>
    </location>
</feature>
<feature type="compositionally biased region" description="Basic and acidic residues" evidence="1">
    <location>
        <begin position="1437"/>
        <end position="1448"/>
    </location>
</feature>
<feature type="region of interest" description="Disordered" evidence="1">
    <location>
        <begin position="1067"/>
        <end position="1319"/>
    </location>
</feature>
<feature type="compositionally biased region" description="Low complexity" evidence="1">
    <location>
        <begin position="746"/>
        <end position="765"/>
    </location>
</feature>
<feature type="region of interest" description="Disordered" evidence="1">
    <location>
        <begin position="565"/>
        <end position="638"/>
    </location>
</feature>
<feature type="compositionally biased region" description="Polar residues" evidence="1">
    <location>
        <begin position="883"/>
        <end position="898"/>
    </location>
</feature>
<feature type="compositionally biased region" description="Basic residues" evidence="1">
    <location>
        <begin position="25"/>
        <end position="35"/>
    </location>
</feature>
<feature type="compositionally biased region" description="Basic residues" evidence="1">
    <location>
        <begin position="204"/>
        <end position="213"/>
    </location>
</feature>
<feature type="compositionally biased region" description="Basic and acidic residues" evidence="1">
    <location>
        <begin position="973"/>
        <end position="983"/>
    </location>
</feature>
<reference evidence="2" key="1">
    <citation type="journal article" date="2021" name="Nat. Commun.">
        <title>Genetic determinants of endophytism in the Arabidopsis root mycobiome.</title>
        <authorList>
            <person name="Mesny F."/>
            <person name="Miyauchi S."/>
            <person name="Thiergart T."/>
            <person name="Pickel B."/>
            <person name="Atanasova L."/>
            <person name="Karlsson M."/>
            <person name="Huettel B."/>
            <person name="Barry K.W."/>
            <person name="Haridas S."/>
            <person name="Chen C."/>
            <person name="Bauer D."/>
            <person name="Andreopoulos W."/>
            <person name="Pangilinan J."/>
            <person name="LaButti K."/>
            <person name="Riley R."/>
            <person name="Lipzen A."/>
            <person name="Clum A."/>
            <person name="Drula E."/>
            <person name="Henrissat B."/>
            <person name="Kohler A."/>
            <person name="Grigoriev I.V."/>
            <person name="Martin F.M."/>
            <person name="Hacquard S."/>
        </authorList>
    </citation>
    <scope>NUCLEOTIDE SEQUENCE</scope>
    <source>
        <strain evidence="2">MPI-SDFR-AT-0073</strain>
    </source>
</reference>